<dbReference type="RefSeq" id="WP_066202017.1">
    <property type="nucleotide sequence ID" value="NZ_JBFMHU010000181.1"/>
</dbReference>
<proteinExistence type="predicted"/>
<dbReference type="Pfam" id="PF00583">
    <property type="entry name" value="Acetyltransf_1"/>
    <property type="match status" value="1"/>
</dbReference>
<dbReference type="SUPFAM" id="SSF55729">
    <property type="entry name" value="Acyl-CoA N-acyltransferases (Nat)"/>
    <property type="match status" value="1"/>
</dbReference>
<dbReference type="InterPro" id="IPR016181">
    <property type="entry name" value="Acyl_CoA_acyltransferase"/>
</dbReference>
<comment type="caution">
    <text evidence="4">The sequence shown here is derived from an EMBL/GenBank/DDBJ whole genome shotgun (WGS) entry which is preliminary data.</text>
</comment>
<keyword evidence="2" id="KW-0012">Acyltransferase</keyword>
<protein>
    <recommendedName>
        <fullName evidence="3">N-acetyltransferase domain-containing protein</fullName>
    </recommendedName>
</protein>
<dbReference type="AlphaFoldDB" id="A0A132NDB9"/>
<accession>A0A132NDB9</accession>
<dbReference type="PANTHER" id="PTHR43877">
    <property type="entry name" value="AMINOALKYLPHOSPHONATE N-ACETYLTRANSFERASE-RELATED-RELATED"/>
    <property type="match status" value="1"/>
</dbReference>
<dbReference type="Proteomes" id="UP000243024">
    <property type="component" value="Unassembled WGS sequence"/>
</dbReference>
<dbReference type="InterPro" id="IPR050832">
    <property type="entry name" value="Bact_Acetyltransf"/>
</dbReference>
<sequence>MALLVRPARPDDATAIARVQVATWRSTYRGLIPDEYLDNMEEEPRASQWRDVISRDAGAANQPFVIVAEDTGRGVVGFAAAGPERRGDPHFHSELGAIYILKKYQRQGIGRRLVREVAQRLLQRGFNTMLVWVLAENPCRHFYEALGGRLLRSQPITIGGKTLEEWAYGWDDIRHLAGHTGTRL</sequence>
<gene>
    <name evidence="4" type="ORF">SA87_00900</name>
</gene>
<dbReference type="STRING" id="1484.SA87_00900"/>
<reference evidence="4 5" key="1">
    <citation type="submission" date="2015-09" db="EMBL/GenBank/DDBJ databases">
        <title>Draft genome sequence of Hydrogenibacillus schlegelii DSM 2000.</title>
        <authorList>
            <person name="Hemp J."/>
        </authorList>
    </citation>
    <scope>NUCLEOTIDE SEQUENCE [LARGE SCALE GENOMIC DNA]</scope>
    <source>
        <strain evidence="4 5">MA 48</strain>
    </source>
</reference>
<evidence type="ECO:0000256" key="2">
    <source>
        <dbReference type="ARBA" id="ARBA00023315"/>
    </source>
</evidence>
<evidence type="ECO:0000256" key="1">
    <source>
        <dbReference type="ARBA" id="ARBA00022679"/>
    </source>
</evidence>
<evidence type="ECO:0000259" key="3">
    <source>
        <dbReference type="PROSITE" id="PS51186"/>
    </source>
</evidence>
<dbReference type="CDD" id="cd04301">
    <property type="entry name" value="NAT_SF"/>
    <property type="match status" value="1"/>
</dbReference>
<keyword evidence="1" id="KW-0808">Transferase</keyword>
<organism evidence="4 5">
    <name type="scientific">Hydrogenibacillus schlegelii</name>
    <name type="common">Bacillus schlegelii</name>
    <dbReference type="NCBI Taxonomy" id="1484"/>
    <lineage>
        <taxon>Bacteria</taxon>
        <taxon>Bacillati</taxon>
        <taxon>Bacillota</taxon>
        <taxon>Bacilli</taxon>
        <taxon>Bacillales</taxon>
        <taxon>Bacillales Family X. Incertae Sedis</taxon>
        <taxon>Hydrogenibacillus</taxon>
    </lineage>
</organism>
<keyword evidence="5" id="KW-1185">Reference proteome</keyword>
<dbReference type="OrthoDB" id="5292888at2"/>
<evidence type="ECO:0000313" key="5">
    <source>
        <dbReference type="Proteomes" id="UP000243024"/>
    </source>
</evidence>
<dbReference type="InterPro" id="IPR000182">
    <property type="entry name" value="GNAT_dom"/>
</dbReference>
<dbReference type="PROSITE" id="PS51186">
    <property type="entry name" value="GNAT"/>
    <property type="match status" value="1"/>
</dbReference>
<feature type="domain" description="N-acetyltransferase" evidence="3">
    <location>
        <begin position="3"/>
        <end position="164"/>
    </location>
</feature>
<dbReference type="Gene3D" id="3.40.630.30">
    <property type="match status" value="1"/>
</dbReference>
<name>A0A132NDB9_HYDSH</name>
<evidence type="ECO:0000313" key="4">
    <source>
        <dbReference type="EMBL" id="OAR03961.1"/>
    </source>
</evidence>
<dbReference type="EMBL" id="JXBB01000033">
    <property type="protein sequence ID" value="OAR03961.1"/>
    <property type="molecule type" value="Genomic_DNA"/>
</dbReference>
<dbReference type="GO" id="GO:0016747">
    <property type="term" value="F:acyltransferase activity, transferring groups other than amino-acyl groups"/>
    <property type="evidence" value="ECO:0007669"/>
    <property type="project" value="InterPro"/>
</dbReference>